<evidence type="ECO:0000256" key="3">
    <source>
        <dbReference type="ARBA" id="ARBA00005738"/>
    </source>
</evidence>
<dbReference type="PANTHER" id="PTHR13314:SF2">
    <property type="entry name" value="CALCIUM CHANNEL FLOWER HOMOLOG"/>
    <property type="match status" value="1"/>
</dbReference>
<feature type="transmembrane region" description="Helical" evidence="8">
    <location>
        <begin position="113"/>
        <end position="131"/>
    </location>
</feature>
<evidence type="ECO:0000313" key="10">
    <source>
        <dbReference type="Proteomes" id="UP001412239"/>
    </source>
</evidence>
<evidence type="ECO:0000256" key="6">
    <source>
        <dbReference type="ARBA" id="ARBA00023034"/>
    </source>
</evidence>
<gene>
    <name evidence="9" type="ORF">GSTUAT00002288001</name>
</gene>
<name>A0A292Q1A0_9PEZI</name>
<evidence type="ECO:0000256" key="4">
    <source>
        <dbReference type="ARBA" id="ARBA00022692"/>
    </source>
</evidence>
<evidence type="ECO:0000313" key="9">
    <source>
        <dbReference type="EMBL" id="CUS13579.1"/>
    </source>
</evidence>
<dbReference type="Pfam" id="PF10233">
    <property type="entry name" value="Cg6151-P"/>
    <property type="match status" value="1"/>
</dbReference>
<keyword evidence="10" id="KW-1185">Reference proteome</keyword>
<feature type="transmembrane region" description="Helical" evidence="8">
    <location>
        <begin position="88"/>
        <end position="107"/>
    </location>
</feature>
<keyword evidence="6" id="KW-0333">Golgi apparatus</keyword>
<dbReference type="GO" id="GO:0000139">
    <property type="term" value="C:Golgi membrane"/>
    <property type="evidence" value="ECO:0007669"/>
    <property type="project" value="UniProtKB-SubCell"/>
</dbReference>
<keyword evidence="5 8" id="KW-1133">Transmembrane helix</keyword>
<evidence type="ECO:0000256" key="2">
    <source>
        <dbReference type="ARBA" id="ARBA00004653"/>
    </source>
</evidence>
<evidence type="ECO:0000256" key="7">
    <source>
        <dbReference type="ARBA" id="ARBA00023136"/>
    </source>
</evidence>
<keyword evidence="7 8" id="KW-0472">Membrane</keyword>
<feature type="transmembrane region" description="Helical" evidence="8">
    <location>
        <begin position="46"/>
        <end position="68"/>
    </location>
</feature>
<sequence length="152" mass="16347">MGIMESIGSEFKTRNFSIYGQWTGIIAILLCIAVGIANVFHASLLIIFSVICLVSGLLLIFIEIPFLLRICPTSKKFDDFVRKFHSNYGRAGIYLVMATIQWVSIVIDASSLIAAAVVLTFAGGFYGLAGLKGQEFMGSKTLGGAGVAQMIV</sequence>
<dbReference type="SMART" id="SM01077">
    <property type="entry name" value="Cg6151-P"/>
    <property type="match status" value="1"/>
</dbReference>
<keyword evidence="4 8" id="KW-0812">Transmembrane</keyword>
<reference evidence="9" key="1">
    <citation type="submission" date="2015-10" db="EMBL/GenBank/DDBJ databases">
        <authorList>
            <person name="Regsiter A."/>
            <person name="william w."/>
        </authorList>
    </citation>
    <scope>NUCLEOTIDE SEQUENCE</scope>
    <source>
        <strain evidence="9">Montdore</strain>
    </source>
</reference>
<evidence type="ECO:0000256" key="8">
    <source>
        <dbReference type="SAM" id="Phobius"/>
    </source>
</evidence>
<protein>
    <recommendedName>
        <fullName evidence="11">Golgi apparatus membrane protein TVP18</fullName>
    </recommendedName>
</protein>
<comment type="similarity">
    <text evidence="3">Belongs to the TVP18 family.</text>
</comment>
<dbReference type="EMBL" id="LN890970">
    <property type="protein sequence ID" value="CUS13579.1"/>
    <property type="molecule type" value="Genomic_DNA"/>
</dbReference>
<dbReference type="AlphaFoldDB" id="A0A292Q1A0"/>
<evidence type="ECO:0000256" key="1">
    <source>
        <dbReference type="ARBA" id="ARBA00003246"/>
    </source>
</evidence>
<accession>A0A292Q1A0</accession>
<organism evidence="9 10">
    <name type="scientific">Tuber aestivum</name>
    <name type="common">summer truffle</name>
    <dbReference type="NCBI Taxonomy" id="59557"/>
    <lineage>
        <taxon>Eukaryota</taxon>
        <taxon>Fungi</taxon>
        <taxon>Dikarya</taxon>
        <taxon>Ascomycota</taxon>
        <taxon>Pezizomycotina</taxon>
        <taxon>Pezizomycetes</taxon>
        <taxon>Pezizales</taxon>
        <taxon>Tuberaceae</taxon>
        <taxon>Tuber</taxon>
    </lineage>
</organism>
<comment type="function">
    <text evidence="1">Golgi membrane protein involved in vesicular trafficking.</text>
</comment>
<evidence type="ECO:0000256" key="5">
    <source>
        <dbReference type="ARBA" id="ARBA00022989"/>
    </source>
</evidence>
<feature type="transmembrane region" description="Helical" evidence="8">
    <location>
        <begin position="21"/>
        <end position="40"/>
    </location>
</feature>
<dbReference type="Proteomes" id="UP001412239">
    <property type="component" value="Unassembled WGS sequence"/>
</dbReference>
<dbReference type="PANTHER" id="PTHR13314">
    <property type="entry name" value="CALCIUM CHANNEL FLOWER HOMOLOG"/>
    <property type="match status" value="1"/>
</dbReference>
<evidence type="ECO:0008006" key="11">
    <source>
        <dbReference type="Google" id="ProtNLM"/>
    </source>
</evidence>
<proteinExistence type="inferred from homology"/>
<comment type="subcellular location">
    <subcellularLocation>
        <location evidence="2">Golgi apparatus membrane</location>
        <topology evidence="2">Multi-pass membrane protein</topology>
    </subcellularLocation>
</comment>
<dbReference type="GO" id="GO:0016192">
    <property type="term" value="P:vesicle-mediated transport"/>
    <property type="evidence" value="ECO:0007669"/>
    <property type="project" value="TreeGrafter"/>
</dbReference>
<dbReference type="InterPro" id="IPR019365">
    <property type="entry name" value="TVP18/Ca-channel_flower"/>
</dbReference>